<evidence type="ECO:0000256" key="7">
    <source>
        <dbReference type="ARBA" id="ARBA00022723"/>
    </source>
</evidence>
<dbReference type="InterPro" id="IPR001949">
    <property type="entry name" value="NADH-UbQ_OxRdtase_51kDa_CS"/>
</dbReference>
<dbReference type="SMART" id="SM00928">
    <property type="entry name" value="NADH_4Fe-4S"/>
    <property type="match status" value="1"/>
</dbReference>
<dbReference type="PATRIC" id="fig|1391653.3.peg.61"/>
<evidence type="ECO:0000256" key="9">
    <source>
        <dbReference type="ARBA" id="ARBA00023004"/>
    </source>
</evidence>
<dbReference type="OrthoDB" id="9805533at2"/>
<dbReference type="FunFam" id="1.20.1440.230:FF:000001">
    <property type="entry name" value="Mitochondrial NADH dehydrogenase flavoprotein 1"/>
    <property type="match status" value="1"/>
</dbReference>
<evidence type="ECO:0000256" key="8">
    <source>
        <dbReference type="ARBA" id="ARBA00022967"/>
    </source>
</evidence>
<proteinExistence type="inferred from homology"/>
<evidence type="ECO:0000256" key="4">
    <source>
        <dbReference type="ARBA" id="ARBA00022485"/>
    </source>
</evidence>
<keyword evidence="7 13" id="KW-0479">Metal-binding</keyword>
<dbReference type="InterPro" id="IPR011538">
    <property type="entry name" value="Nuo51_FMN-bd"/>
</dbReference>
<keyword evidence="10 13" id="KW-0411">Iron-sulfur</keyword>
<dbReference type="Gene3D" id="1.20.1440.230">
    <property type="entry name" value="NADH-ubiquinone oxidoreductase 51kDa subunit, iron-sulphur binding domain"/>
    <property type="match status" value="1"/>
</dbReference>
<dbReference type="Gene3D" id="3.40.50.11540">
    <property type="entry name" value="NADH-ubiquinone oxidoreductase 51kDa subunit"/>
    <property type="match status" value="1"/>
</dbReference>
<dbReference type="InterPro" id="IPR037225">
    <property type="entry name" value="Nuo51_FMN-bd_sf"/>
</dbReference>
<dbReference type="PROSITE" id="PS00645">
    <property type="entry name" value="COMPLEX1_51K_2"/>
    <property type="match status" value="1"/>
</dbReference>
<evidence type="ECO:0000256" key="3">
    <source>
        <dbReference type="ARBA" id="ARBA00007523"/>
    </source>
</evidence>
<dbReference type="InterPro" id="IPR037207">
    <property type="entry name" value="Nuop51_4Fe4S-bd_sf"/>
</dbReference>
<evidence type="ECO:0000313" key="16">
    <source>
        <dbReference type="Proteomes" id="UP000055590"/>
    </source>
</evidence>
<keyword evidence="5 13" id="KW-0285">Flavoprotein</keyword>
<evidence type="ECO:0000256" key="12">
    <source>
        <dbReference type="ARBA" id="ARBA00047712"/>
    </source>
</evidence>
<dbReference type="Pfam" id="PF22461">
    <property type="entry name" value="SLBB_2"/>
    <property type="match status" value="1"/>
</dbReference>
<keyword evidence="16" id="KW-1185">Reference proteome</keyword>
<evidence type="ECO:0000259" key="14">
    <source>
        <dbReference type="SMART" id="SM00928"/>
    </source>
</evidence>
<dbReference type="GO" id="GO:0051539">
    <property type="term" value="F:4 iron, 4 sulfur cluster binding"/>
    <property type="evidence" value="ECO:0007669"/>
    <property type="project" value="UniProtKB-UniRule"/>
</dbReference>
<dbReference type="AlphaFoldDB" id="A0A0K1P806"/>
<feature type="domain" description="NADH-ubiquinone oxidoreductase 51kDa subunit iron-sulphur binding" evidence="14">
    <location>
        <begin position="330"/>
        <end position="375"/>
    </location>
</feature>
<keyword evidence="6 13" id="KW-0288">FMN</keyword>
<evidence type="ECO:0000256" key="13">
    <source>
        <dbReference type="RuleBase" id="RU364066"/>
    </source>
</evidence>
<dbReference type="PANTHER" id="PTHR11780:SF10">
    <property type="entry name" value="NADH DEHYDROGENASE [UBIQUINONE] FLAVOPROTEIN 1, MITOCHONDRIAL"/>
    <property type="match status" value="1"/>
</dbReference>
<organism evidence="15 16">
    <name type="scientific">Vulgatibacter incomptus</name>
    <dbReference type="NCBI Taxonomy" id="1391653"/>
    <lineage>
        <taxon>Bacteria</taxon>
        <taxon>Pseudomonadati</taxon>
        <taxon>Myxococcota</taxon>
        <taxon>Myxococcia</taxon>
        <taxon>Myxococcales</taxon>
        <taxon>Cystobacterineae</taxon>
        <taxon>Vulgatibacteraceae</taxon>
        <taxon>Vulgatibacter</taxon>
    </lineage>
</organism>
<dbReference type="GO" id="GO:0003954">
    <property type="term" value="F:NADH dehydrogenase activity"/>
    <property type="evidence" value="ECO:0007669"/>
    <property type="project" value="TreeGrafter"/>
</dbReference>
<dbReference type="Proteomes" id="UP000055590">
    <property type="component" value="Chromosome"/>
</dbReference>
<dbReference type="GO" id="GO:0051287">
    <property type="term" value="F:NAD binding"/>
    <property type="evidence" value="ECO:0007669"/>
    <property type="project" value="UniProtKB-UniRule"/>
</dbReference>
<keyword evidence="9 13" id="KW-0408">Iron</keyword>
<keyword evidence="11 13" id="KW-0520">NAD</keyword>
<dbReference type="PROSITE" id="PS00644">
    <property type="entry name" value="COMPLEX1_51K_1"/>
    <property type="match status" value="1"/>
</dbReference>
<dbReference type="GO" id="GO:0045333">
    <property type="term" value="P:cellular respiration"/>
    <property type="evidence" value="ECO:0007669"/>
    <property type="project" value="TreeGrafter"/>
</dbReference>
<dbReference type="SUPFAM" id="SSF142984">
    <property type="entry name" value="Nqo1 middle domain-like"/>
    <property type="match status" value="1"/>
</dbReference>
<evidence type="ECO:0000256" key="11">
    <source>
        <dbReference type="ARBA" id="ARBA00023027"/>
    </source>
</evidence>
<comment type="similarity">
    <text evidence="3 13">Belongs to the complex I 51 kDa subunit family.</text>
</comment>
<evidence type="ECO:0000256" key="5">
    <source>
        <dbReference type="ARBA" id="ARBA00022630"/>
    </source>
</evidence>
<keyword evidence="15" id="KW-0830">Ubiquinone</keyword>
<dbReference type="Gene3D" id="6.10.250.1450">
    <property type="match status" value="1"/>
</dbReference>
<evidence type="ECO:0000256" key="1">
    <source>
        <dbReference type="ARBA" id="ARBA00001917"/>
    </source>
</evidence>
<comment type="catalytic activity">
    <reaction evidence="12 13">
        <text>a quinone + NADH + 5 H(+)(in) = a quinol + NAD(+) + 4 H(+)(out)</text>
        <dbReference type="Rhea" id="RHEA:57888"/>
        <dbReference type="ChEBI" id="CHEBI:15378"/>
        <dbReference type="ChEBI" id="CHEBI:24646"/>
        <dbReference type="ChEBI" id="CHEBI:57540"/>
        <dbReference type="ChEBI" id="CHEBI:57945"/>
        <dbReference type="ChEBI" id="CHEBI:132124"/>
    </reaction>
</comment>
<comment type="cofactor">
    <cofactor evidence="1 13">
        <name>FMN</name>
        <dbReference type="ChEBI" id="CHEBI:58210"/>
    </cofactor>
</comment>
<dbReference type="GO" id="GO:0046872">
    <property type="term" value="F:metal ion binding"/>
    <property type="evidence" value="ECO:0007669"/>
    <property type="project" value="UniProtKB-KW"/>
</dbReference>
<dbReference type="SUPFAM" id="SSF142019">
    <property type="entry name" value="Nqo1 FMN-binding domain-like"/>
    <property type="match status" value="1"/>
</dbReference>
<dbReference type="Pfam" id="PF10589">
    <property type="entry name" value="NADH_4Fe-4S"/>
    <property type="match status" value="1"/>
</dbReference>
<dbReference type="EC" id="7.1.1.-" evidence="13"/>
<dbReference type="InterPro" id="IPR019575">
    <property type="entry name" value="Nuop51_4Fe4S-bd"/>
</dbReference>
<dbReference type="NCBIfam" id="TIGR01959">
    <property type="entry name" value="nuoF_fam"/>
    <property type="match status" value="1"/>
</dbReference>
<keyword evidence="4 13" id="KW-0004">4Fe-4S</keyword>
<evidence type="ECO:0000256" key="10">
    <source>
        <dbReference type="ARBA" id="ARBA00023014"/>
    </source>
</evidence>
<dbReference type="EMBL" id="CP012332">
    <property type="protein sequence ID" value="AKU89668.1"/>
    <property type="molecule type" value="Genomic_DNA"/>
</dbReference>
<sequence length="444" mass="48114">MSQFERVLTKSWAKPGNRSFAGYKANGGYDALPMALKMQPSEIIDTVKASNLRGRGGAGFPTGMKWSFVPKDSPKPKYLCINADESEPGTFKDRLIIEQEPHSLMEGIAIASYALGVHTCYIYIRGEYLEQAEILEKAIAECYEAGIFGKSVLGSGWALDVYVHRGAGAYICGEETALLNSLEGKKGWPRLKPPFPAVVGLFGSPTVVNNVETINTVPTIIKMGAEKYAALGTPKSGGTRLVCVSGHVNKPGVYEIPMTLTFDELIHGKEWCGGIPGGRKVKAVIPGGSSAPVLHHTELDVAAEYEALKAKDNMAGSGAVVVMDDSTCMVRALWRISKFYAEESCGQCTPCREGTPWMERILRKIEEGQGEHKDLALLKSVVNAIAPYPPIGLGTTICALGDAAALPVHSFVDKFREEFEQHINEHRCPFPHPFGILADEGVRS</sequence>
<protein>
    <recommendedName>
        <fullName evidence="13">NADH-quinone oxidoreductase subunit F</fullName>
        <ecNumber evidence="13">7.1.1.-</ecNumber>
    </recommendedName>
</protein>
<comment type="function">
    <text evidence="13">NDH-1 shuttles electrons from NADH, via FMN and iron-sulfur (Fe-S) centers, to quinones in the respiratory chain.</text>
</comment>
<evidence type="ECO:0000313" key="15">
    <source>
        <dbReference type="EMBL" id="AKU89668.1"/>
    </source>
</evidence>
<dbReference type="GO" id="GO:0048038">
    <property type="term" value="F:quinone binding"/>
    <property type="evidence" value="ECO:0007669"/>
    <property type="project" value="UniProtKB-KW"/>
</dbReference>
<dbReference type="PANTHER" id="PTHR11780">
    <property type="entry name" value="NADH-UBIQUINONE OXIDOREDUCTASE FLAVOPROTEIN 1 NDUFV1"/>
    <property type="match status" value="1"/>
</dbReference>
<dbReference type="FunFam" id="3.40.50.11540:FF:000001">
    <property type="entry name" value="NADH dehydrogenase [ubiquinone] flavoprotein 1, mitochondrial"/>
    <property type="match status" value="1"/>
</dbReference>
<dbReference type="SUPFAM" id="SSF140490">
    <property type="entry name" value="Nqo1C-terminal domain-like"/>
    <property type="match status" value="1"/>
</dbReference>
<dbReference type="GO" id="GO:0010181">
    <property type="term" value="F:FMN binding"/>
    <property type="evidence" value="ECO:0007669"/>
    <property type="project" value="InterPro"/>
</dbReference>
<dbReference type="InterPro" id="IPR011537">
    <property type="entry name" value="NADH-UbQ_OxRdtase_suF"/>
</dbReference>
<keyword evidence="13" id="KW-0874">Quinone</keyword>
<name>A0A0K1P806_9BACT</name>
<dbReference type="GO" id="GO:0008137">
    <property type="term" value="F:NADH dehydrogenase (ubiquinone) activity"/>
    <property type="evidence" value="ECO:0007669"/>
    <property type="project" value="InterPro"/>
</dbReference>
<dbReference type="InterPro" id="IPR050837">
    <property type="entry name" value="ComplexI_51kDa_subunit"/>
</dbReference>
<evidence type="ECO:0000256" key="6">
    <source>
        <dbReference type="ARBA" id="ARBA00022643"/>
    </source>
</evidence>
<dbReference type="Pfam" id="PF01512">
    <property type="entry name" value="Complex1_51K"/>
    <property type="match status" value="1"/>
</dbReference>
<dbReference type="RefSeq" id="WP_050724230.1">
    <property type="nucleotide sequence ID" value="NZ_CP012332.1"/>
</dbReference>
<gene>
    <name evidence="15" type="ORF">AKJ08_0055</name>
</gene>
<reference evidence="15 16" key="1">
    <citation type="submission" date="2015-08" db="EMBL/GenBank/DDBJ databases">
        <authorList>
            <person name="Babu N.S."/>
            <person name="Beckwith C.J."/>
            <person name="Beseler K.G."/>
            <person name="Brison A."/>
            <person name="Carone J.V."/>
            <person name="Caskin T.P."/>
            <person name="Diamond M."/>
            <person name="Durham M.E."/>
            <person name="Foxe J.M."/>
            <person name="Go M."/>
            <person name="Henderson B.A."/>
            <person name="Jones I.B."/>
            <person name="McGettigan J.A."/>
            <person name="Micheletti S.J."/>
            <person name="Nasrallah M.E."/>
            <person name="Ortiz D."/>
            <person name="Piller C.R."/>
            <person name="Privatt S.R."/>
            <person name="Schneider S.L."/>
            <person name="Sharp S."/>
            <person name="Smith T.C."/>
            <person name="Stanton J.D."/>
            <person name="Ullery H.E."/>
            <person name="Wilson R.J."/>
            <person name="Serrano M.G."/>
            <person name="Buck G."/>
            <person name="Lee V."/>
            <person name="Wang Y."/>
            <person name="Carvalho R."/>
            <person name="Voegtly L."/>
            <person name="Shi R."/>
            <person name="Duckworth R."/>
            <person name="Johnson A."/>
            <person name="Loviza R."/>
            <person name="Walstead R."/>
            <person name="Shah Z."/>
            <person name="Kiflezghi M."/>
            <person name="Wade K."/>
            <person name="Ball S.L."/>
            <person name="Bradley K.W."/>
            <person name="Asai D.J."/>
            <person name="Bowman C.A."/>
            <person name="Russell D.A."/>
            <person name="Pope W.H."/>
            <person name="Jacobs-Sera D."/>
            <person name="Hendrix R.W."/>
            <person name="Hatfull G.F."/>
        </authorList>
    </citation>
    <scope>NUCLEOTIDE SEQUENCE [LARGE SCALE GENOMIC DNA]</scope>
    <source>
        <strain evidence="15 16">DSM 27710</strain>
    </source>
</reference>
<keyword evidence="8" id="KW-1278">Translocase</keyword>
<dbReference type="NCBIfam" id="NF010120">
    <property type="entry name" value="PRK13596.1"/>
    <property type="match status" value="1"/>
</dbReference>
<evidence type="ECO:0000256" key="2">
    <source>
        <dbReference type="ARBA" id="ARBA00001966"/>
    </source>
</evidence>
<dbReference type="STRING" id="1391653.AKJ08_0055"/>
<accession>A0A0K1P806</accession>
<dbReference type="Gene3D" id="3.10.20.600">
    <property type="match status" value="1"/>
</dbReference>
<dbReference type="KEGG" id="vin:AKJ08_0055"/>
<comment type="cofactor">
    <cofactor evidence="2 13">
        <name>[4Fe-4S] cluster</name>
        <dbReference type="ChEBI" id="CHEBI:49883"/>
    </cofactor>
</comment>
<dbReference type="InterPro" id="IPR054765">
    <property type="entry name" value="SLBB_dom"/>
</dbReference>